<dbReference type="InterPro" id="IPR036005">
    <property type="entry name" value="Creatinase/aminopeptidase-like"/>
</dbReference>
<keyword evidence="3 6" id="KW-0645">Protease</keyword>
<comment type="catalytic activity">
    <reaction evidence="6 7">
        <text>Release of N-terminal amino acids, preferentially methionine, from peptides and arylamides.</text>
        <dbReference type="EC" id="3.4.11.18"/>
    </reaction>
</comment>
<evidence type="ECO:0000256" key="2">
    <source>
        <dbReference type="ARBA" id="ARBA00022438"/>
    </source>
</evidence>
<accession>A0A4D6YLZ4</accession>
<comment type="similarity">
    <text evidence="6">Belongs to the peptidase M24A family. Methionine aminopeptidase type 1 subfamily.</text>
</comment>
<dbReference type="PANTHER" id="PTHR43330:SF27">
    <property type="entry name" value="METHIONINE AMINOPEPTIDASE"/>
    <property type="match status" value="1"/>
</dbReference>
<feature type="binding site" evidence="6">
    <location>
        <position position="238"/>
    </location>
    <ligand>
        <name>a divalent metal cation</name>
        <dbReference type="ChEBI" id="CHEBI:60240"/>
        <label>2</label>
        <note>catalytic</note>
    </ligand>
</feature>
<organism evidence="9 10">
    <name type="scientific">Buchnera aphidicola</name>
    <name type="common">Thelaxes californica</name>
    <dbReference type="NCBI Taxonomy" id="1315998"/>
    <lineage>
        <taxon>Bacteria</taxon>
        <taxon>Pseudomonadati</taxon>
        <taxon>Pseudomonadota</taxon>
        <taxon>Gammaproteobacteria</taxon>
        <taxon>Enterobacterales</taxon>
        <taxon>Erwiniaceae</taxon>
        <taxon>Buchnera</taxon>
    </lineage>
</organism>
<dbReference type="GO" id="GO:0005829">
    <property type="term" value="C:cytosol"/>
    <property type="evidence" value="ECO:0007669"/>
    <property type="project" value="TreeGrafter"/>
</dbReference>
<comment type="subunit">
    <text evidence="6">Monomer.</text>
</comment>
<reference evidence="9 10" key="1">
    <citation type="submission" date="2018-12" db="EMBL/GenBank/DDBJ databases">
        <authorList>
            <person name="Chong R.A."/>
        </authorList>
    </citation>
    <scope>NUCLEOTIDE SEQUENCE [LARGE SCALE GENOMIC DNA]</scope>
    <source>
        <strain evidence="9 10">Tca</strain>
    </source>
</reference>
<feature type="domain" description="Peptidase M24" evidence="8">
    <location>
        <begin position="14"/>
        <end position="245"/>
    </location>
</feature>
<feature type="binding site" evidence="6">
    <location>
        <position position="179"/>
    </location>
    <ligand>
        <name>substrate</name>
    </ligand>
</feature>
<keyword evidence="2 6" id="KW-0031">Aminopeptidase</keyword>
<feature type="binding site" evidence="6">
    <location>
        <position position="98"/>
    </location>
    <ligand>
        <name>a divalent metal cation</name>
        <dbReference type="ChEBI" id="CHEBI:60240"/>
        <label>1</label>
    </ligand>
</feature>
<feature type="binding site" evidence="6">
    <location>
        <position position="238"/>
    </location>
    <ligand>
        <name>a divalent metal cation</name>
        <dbReference type="ChEBI" id="CHEBI:60240"/>
        <label>1</label>
    </ligand>
</feature>
<comment type="function">
    <text evidence="1 6">Removes the N-terminal methionine from nascent proteins. The N-terminal methionine is often cleaved when the second residue in the primary sequence is small and uncharged (Met-Ala-, Cys, Gly, Pro, Ser, Thr, or Val). Requires deformylation of the N(alpha)-formylated initiator methionine before it can be hydrolyzed.</text>
</comment>
<dbReference type="GO" id="GO:0046872">
    <property type="term" value="F:metal ion binding"/>
    <property type="evidence" value="ECO:0007669"/>
    <property type="project" value="UniProtKB-UniRule"/>
</dbReference>
<dbReference type="PANTHER" id="PTHR43330">
    <property type="entry name" value="METHIONINE AMINOPEPTIDASE"/>
    <property type="match status" value="1"/>
</dbReference>
<reference evidence="9 10" key="2">
    <citation type="submission" date="2019-05" db="EMBL/GenBank/DDBJ databases">
        <title>Genome evolution of the obligate endosymbiont Buchnera aphidicola.</title>
        <authorList>
            <person name="Moran N.A."/>
        </authorList>
    </citation>
    <scope>NUCLEOTIDE SEQUENCE [LARGE SCALE GENOMIC DNA]</scope>
    <source>
        <strain evidence="9 10">Tca</strain>
    </source>
</reference>
<feature type="binding site" evidence="6">
    <location>
        <position position="80"/>
    </location>
    <ligand>
        <name>substrate</name>
    </ligand>
</feature>
<keyword evidence="10" id="KW-1185">Reference proteome</keyword>
<evidence type="ECO:0000313" key="10">
    <source>
        <dbReference type="Proteomes" id="UP000298782"/>
    </source>
</evidence>
<dbReference type="GO" id="GO:0070006">
    <property type="term" value="F:metalloaminopeptidase activity"/>
    <property type="evidence" value="ECO:0007669"/>
    <property type="project" value="UniProtKB-UniRule"/>
</dbReference>
<feature type="binding site" evidence="6">
    <location>
        <position position="109"/>
    </location>
    <ligand>
        <name>a divalent metal cation</name>
        <dbReference type="ChEBI" id="CHEBI:60240"/>
        <label>1</label>
    </ligand>
</feature>
<dbReference type="EC" id="3.4.11.18" evidence="6 7"/>
<keyword evidence="4 6" id="KW-0479">Metal-binding</keyword>
<evidence type="ECO:0000256" key="6">
    <source>
        <dbReference type="HAMAP-Rule" id="MF_01974"/>
    </source>
</evidence>
<feature type="binding site" evidence="6">
    <location>
        <position position="109"/>
    </location>
    <ligand>
        <name>a divalent metal cation</name>
        <dbReference type="ChEBI" id="CHEBI:60240"/>
        <label>2</label>
        <note>catalytic</note>
    </ligand>
</feature>
<dbReference type="InterPro" id="IPR002467">
    <property type="entry name" value="Pept_M24A_MAP1"/>
</dbReference>
<dbReference type="NCBIfam" id="NF008970">
    <property type="entry name" value="PRK12318.1"/>
    <property type="match status" value="1"/>
</dbReference>
<dbReference type="InterPro" id="IPR000994">
    <property type="entry name" value="Pept_M24"/>
</dbReference>
<dbReference type="EMBL" id="CP034852">
    <property type="protein sequence ID" value="QCI26718.1"/>
    <property type="molecule type" value="Genomic_DNA"/>
</dbReference>
<evidence type="ECO:0000313" key="9">
    <source>
        <dbReference type="EMBL" id="QCI26718.1"/>
    </source>
</evidence>
<dbReference type="OrthoDB" id="9802055at2"/>
<dbReference type="HAMAP" id="MF_01974">
    <property type="entry name" value="MetAP_1"/>
    <property type="match status" value="1"/>
</dbReference>
<dbReference type="Pfam" id="PF00557">
    <property type="entry name" value="Peptidase_M24"/>
    <property type="match status" value="1"/>
</dbReference>
<dbReference type="AlphaFoldDB" id="A0A4D6YLZ4"/>
<dbReference type="GO" id="GO:0004239">
    <property type="term" value="F:initiator methionyl aminopeptidase activity"/>
    <property type="evidence" value="ECO:0007669"/>
    <property type="project" value="UniProtKB-UniRule"/>
</dbReference>
<evidence type="ECO:0000256" key="3">
    <source>
        <dbReference type="ARBA" id="ARBA00022670"/>
    </source>
</evidence>
<dbReference type="SUPFAM" id="SSF55920">
    <property type="entry name" value="Creatinase/aminopeptidase"/>
    <property type="match status" value="1"/>
</dbReference>
<evidence type="ECO:0000256" key="1">
    <source>
        <dbReference type="ARBA" id="ARBA00002521"/>
    </source>
</evidence>
<keyword evidence="5 6" id="KW-0378">Hydrolase</keyword>
<dbReference type="PRINTS" id="PR00599">
    <property type="entry name" value="MAPEPTIDASE"/>
</dbReference>
<evidence type="ECO:0000256" key="7">
    <source>
        <dbReference type="RuleBase" id="RU003653"/>
    </source>
</evidence>
<dbReference type="PROSITE" id="PS00680">
    <property type="entry name" value="MAP_1"/>
    <property type="match status" value="1"/>
</dbReference>
<comment type="cofactor">
    <cofactor evidence="6">
        <name>Co(2+)</name>
        <dbReference type="ChEBI" id="CHEBI:48828"/>
    </cofactor>
    <cofactor evidence="6">
        <name>Zn(2+)</name>
        <dbReference type="ChEBI" id="CHEBI:29105"/>
    </cofactor>
    <cofactor evidence="6">
        <name>Mn(2+)</name>
        <dbReference type="ChEBI" id="CHEBI:29035"/>
    </cofactor>
    <cofactor evidence="6">
        <name>Fe(2+)</name>
        <dbReference type="ChEBI" id="CHEBI:29033"/>
    </cofactor>
    <text evidence="6">Binds 2 divalent metal cations per subunit. Has a high-affinity and a low affinity metal-binding site. The true nature of the physiological cofactor is under debate. The enzyme is active with cobalt, zinc, manganese or divalent iron ions. Most likely, methionine aminopeptidases function as mononuclear Fe(2+)-metalloproteases under physiological conditions, and the catalytically relevant metal-binding site has been assigned to the histidine-containing high-affinity site.</text>
</comment>
<evidence type="ECO:0000259" key="8">
    <source>
        <dbReference type="Pfam" id="PF00557"/>
    </source>
</evidence>
<name>A0A4D6YLZ4_9GAMM</name>
<dbReference type="InterPro" id="IPR001714">
    <property type="entry name" value="Pept_M24_MAP"/>
</dbReference>
<dbReference type="GO" id="GO:0006508">
    <property type="term" value="P:proteolysis"/>
    <property type="evidence" value="ECO:0007669"/>
    <property type="project" value="UniProtKB-KW"/>
</dbReference>
<dbReference type="Gene3D" id="3.90.230.10">
    <property type="entry name" value="Creatinase/methionine aminopeptidase superfamily"/>
    <property type="match status" value="1"/>
</dbReference>
<dbReference type="CDD" id="cd01086">
    <property type="entry name" value="MetAP1"/>
    <property type="match status" value="1"/>
</dbReference>
<sequence length="253" mass="28685">MQKIKIKNQTEIKFMRTAGKLAFEVLNMIEQYLKPNISTEDINQICHNYIVNQQKAIPACLGYNGFPKSICTSINDVVCHGIPNEKDIIQNGDIINIDIAIIKNGYYGDTSKMFLIGKTSLLSQQICQAAQESLLQSIKIIKPGIQLSEIGKSIQKYIKKKNFSIVKEYCGHGIGSSFHEAPYVLHYYEKYHPKIILQEGMIFTIEPMINAGSSEVYCSPHDKWTVRTKDKSLSAQYEHTILVTKKGYEILTN</sequence>
<protein>
    <recommendedName>
        <fullName evidence="6 7">Methionine aminopeptidase</fullName>
        <shortName evidence="6">MAP</shortName>
        <shortName evidence="6">MetAP</shortName>
        <ecNumber evidence="6 7">3.4.11.18</ecNumber>
    </recommendedName>
    <alternativeName>
        <fullName evidence="6">Peptidase M</fullName>
    </alternativeName>
</protein>
<gene>
    <name evidence="6 9" type="primary">map</name>
    <name evidence="9" type="ORF">D9V80_00880</name>
</gene>
<proteinExistence type="inferred from homology"/>
<evidence type="ECO:0000256" key="5">
    <source>
        <dbReference type="ARBA" id="ARBA00022801"/>
    </source>
</evidence>
<feature type="binding site" evidence="6">
    <location>
        <position position="206"/>
    </location>
    <ligand>
        <name>a divalent metal cation</name>
        <dbReference type="ChEBI" id="CHEBI:60240"/>
        <label>2</label>
        <note>catalytic</note>
    </ligand>
</feature>
<feature type="binding site" evidence="6">
    <location>
        <position position="172"/>
    </location>
    <ligand>
        <name>a divalent metal cation</name>
        <dbReference type="ChEBI" id="CHEBI:60240"/>
        <label>2</label>
        <note>catalytic</note>
    </ligand>
</feature>
<dbReference type="Proteomes" id="UP000298782">
    <property type="component" value="Chromosome"/>
</dbReference>
<dbReference type="RefSeq" id="WP_158353319.1">
    <property type="nucleotide sequence ID" value="NZ_CP034852.1"/>
</dbReference>
<dbReference type="NCBIfam" id="TIGR00500">
    <property type="entry name" value="met_pdase_I"/>
    <property type="match status" value="1"/>
</dbReference>
<evidence type="ECO:0000256" key="4">
    <source>
        <dbReference type="ARBA" id="ARBA00022723"/>
    </source>
</evidence>